<evidence type="ECO:0000313" key="3">
    <source>
        <dbReference type="EMBL" id="KZS46114.1"/>
    </source>
</evidence>
<dbReference type="SMART" id="SM00860">
    <property type="entry name" value="SMI1_KNR4"/>
    <property type="match status" value="1"/>
</dbReference>
<feature type="repeat" description="TPR" evidence="1">
    <location>
        <begin position="69"/>
        <end position="102"/>
    </location>
</feature>
<dbReference type="SUPFAM" id="SSF48452">
    <property type="entry name" value="TPR-like"/>
    <property type="match status" value="1"/>
</dbReference>
<sequence>MSEELLEQLEEWHEEDEYEEIVDVIMEIPAEERDYVLISHLGRAMSNLERYEEAVEQFLLIAEEGKDDPLWHYRIGLAYYYLEQYEDARRAFEVADHLEPGDDDTLEFLEWIRNKTAPKPVVESAVMAYTDPDVLSFWNDSAPAAEKYVSAPPTDDVIESVEEALVFKLPASYVNMMKLHNGGIPHNRYFPLGEATAEGKDAIEISGILGIGREKKKSLAGSLGSRFMIETGGYPEVGVVICDCPSESEVVMLDYRSSGNDGEPEVIHVDKGQDYKITRLAVNFEAFINGLVSKG</sequence>
<protein>
    <submittedName>
        <fullName evidence="3">Cell wall assembly protein</fullName>
    </submittedName>
</protein>
<dbReference type="OrthoDB" id="8657476at2"/>
<accession>A0A163IRI0</accession>
<dbReference type="InterPro" id="IPR019734">
    <property type="entry name" value="TPR_rpt"/>
</dbReference>
<proteinExistence type="predicted"/>
<dbReference type="PROSITE" id="PS50005">
    <property type="entry name" value="TPR"/>
    <property type="match status" value="1"/>
</dbReference>
<dbReference type="InterPro" id="IPR011990">
    <property type="entry name" value="TPR-like_helical_dom_sf"/>
</dbReference>
<evidence type="ECO:0000259" key="2">
    <source>
        <dbReference type="SMART" id="SM00860"/>
    </source>
</evidence>
<dbReference type="RefSeq" id="WP_063478163.1">
    <property type="nucleotide sequence ID" value="NZ_CP147845.1"/>
</dbReference>
<dbReference type="GeneID" id="97552485"/>
<organism evidence="3 4">
    <name type="scientific">Paenibacillus glucanolyticus</name>
    <dbReference type="NCBI Taxonomy" id="59843"/>
    <lineage>
        <taxon>Bacteria</taxon>
        <taxon>Bacillati</taxon>
        <taxon>Bacillota</taxon>
        <taxon>Bacilli</taxon>
        <taxon>Bacillales</taxon>
        <taxon>Paenibacillaceae</taxon>
        <taxon>Paenibacillus</taxon>
    </lineage>
</organism>
<dbReference type="STRING" id="59843.A3958_08850"/>
<dbReference type="AlphaFoldDB" id="A0A163IRI0"/>
<keyword evidence="1" id="KW-0802">TPR repeat</keyword>
<evidence type="ECO:0000256" key="1">
    <source>
        <dbReference type="PROSITE-ProRule" id="PRU00339"/>
    </source>
</evidence>
<evidence type="ECO:0000313" key="4">
    <source>
        <dbReference type="Proteomes" id="UP000076796"/>
    </source>
</evidence>
<dbReference type="SUPFAM" id="SSF160631">
    <property type="entry name" value="SMI1/KNR4-like"/>
    <property type="match status" value="1"/>
</dbReference>
<dbReference type="Pfam" id="PF14568">
    <property type="entry name" value="SUKH_6"/>
    <property type="match status" value="1"/>
</dbReference>
<keyword evidence="4" id="KW-1185">Reference proteome</keyword>
<dbReference type="InterPro" id="IPR018958">
    <property type="entry name" value="Knr4/Smi1-like_dom"/>
</dbReference>
<dbReference type="Gene3D" id="3.40.1580.10">
    <property type="entry name" value="SMI1/KNR4-like"/>
    <property type="match status" value="1"/>
</dbReference>
<reference evidence="3" key="1">
    <citation type="journal article" date="2016" name="Genome Announc.">
        <title>Draft genomes of two strains of Paenibacillus glucanolyticus with capability to degrade lignocellulose.</title>
        <authorList>
            <person name="Mathews S.L."/>
            <person name="Pawlak J."/>
            <person name="Grunden A.M."/>
        </authorList>
    </citation>
    <scope>NUCLEOTIDE SEQUENCE [LARGE SCALE GENOMIC DNA]</scope>
    <source>
        <strain evidence="3">SLM1</strain>
    </source>
</reference>
<feature type="domain" description="Knr4/Smi1-like" evidence="2">
    <location>
        <begin position="152"/>
        <end position="290"/>
    </location>
</feature>
<dbReference type="Proteomes" id="UP000076796">
    <property type="component" value="Unassembled WGS sequence"/>
</dbReference>
<gene>
    <name evidence="3" type="ORF">AWU65_09335</name>
</gene>
<name>A0A163IRI0_9BACL</name>
<dbReference type="InterPro" id="IPR037883">
    <property type="entry name" value="Knr4/Smi1-like_sf"/>
</dbReference>
<comment type="caution">
    <text evidence="3">The sequence shown here is derived from an EMBL/GenBank/DDBJ whole genome shotgun (WGS) entry which is preliminary data.</text>
</comment>
<dbReference type="Gene3D" id="1.25.40.10">
    <property type="entry name" value="Tetratricopeptide repeat domain"/>
    <property type="match status" value="1"/>
</dbReference>
<dbReference type="EMBL" id="LWMH01000001">
    <property type="protein sequence ID" value="KZS46114.1"/>
    <property type="molecule type" value="Genomic_DNA"/>
</dbReference>